<dbReference type="EMBL" id="NHYE01004795">
    <property type="protein sequence ID" value="PPQ82082.1"/>
    <property type="molecule type" value="Genomic_DNA"/>
</dbReference>
<dbReference type="InParanoid" id="A0A409WUA7"/>
<reference evidence="1 2" key="1">
    <citation type="journal article" date="2018" name="Evol. Lett.">
        <title>Horizontal gene cluster transfer increased hallucinogenic mushroom diversity.</title>
        <authorList>
            <person name="Reynolds H.T."/>
            <person name="Vijayakumar V."/>
            <person name="Gluck-Thaler E."/>
            <person name="Korotkin H.B."/>
            <person name="Matheny P.B."/>
            <person name="Slot J.C."/>
        </authorList>
    </citation>
    <scope>NUCLEOTIDE SEQUENCE [LARGE SCALE GENOMIC DNA]</scope>
    <source>
        <strain evidence="1 2">SRW20</strain>
    </source>
</reference>
<gene>
    <name evidence="1" type="ORF">CVT26_003682</name>
</gene>
<organism evidence="1 2">
    <name type="scientific">Gymnopilus dilepis</name>
    <dbReference type="NCBI Taxonomy" id="231916"/>
    <lineage>
        <taxon>Eukaryota</taxon>
        <taxon>Fungi</taxon>
        <taxon>Dikarya</taxon>
        <taxon>Basidiomycota</taxon>
        <taxon>Agaricomycotina</taxon>
        <taxon>Agaricomycetes</taxon>
        <taxon>Agaricomycetidae</taxon>
        <taxon>Agaricales</taxon>
        <taxon>Agaricineae</taxon>
        <taxon>Hymenogastraceae</taxon>
        <taxon>Gymnopilus</taxon>
    </lineage>
</organism>
<keyword evidence="2" id="KW-1185">Reference proteome</keyword>
<proteinExistence type="predicted"/>
<sequence length="169" mass="18696">MCFDSATYYYTWQHTFSMSITGTITTLETSPNPRPPKRTPFRSSFSPAILPPHIPSNTPVPTSSLASIPTTLATLNLPCRSNPVPRSRRPSSFECKKSAIGVASTGVQGAPFSSWMGFVSDVAHPDEEETGILIFVFPREQHPWLAIYLHLVFTRECHPAPRLSVPDQP</sequence>
<name>A0A409WUA7_9AGAR</name>
<comment type="caution">
    <text evidence="1">The sequence shown here is derived from an EMBL/GenBank/DDBJ whole genome shotgun (WGS) entry which is preliminary data.</text>
</comment>
<dbReference type="Proteomes" id="UP000284706">
    <property type="component" value="Unassembled WGS sequence"/>
</dbReference>
<protein>
    <submittedName>
        <fullName evidence="1">Uncharacterized protein</fullName>
    </submittedName>
</protein>
<evidence type="ECO:0000313" key="1">
    <source>
        <dbReference type="EMBL" id="PPQ82082.1"/>
    </source>
</evidence>
<accession>A0A409WUA7</accession>
<dbReference type="AlphaFoldDB" id="A0A409WUA7"/>
<evidence type="ECO:0000313" key="2">
    <source>
        <dbReference type="Proteomes" id="UP000284706"/>
    </source>
</evidence>